<evidence type="ECO:0000313" key="2">
    <source>
        <dbReference type="Proteomes" id="UP000030745"/>
    </source>
</evidence>
<reference evidence="1 2" key="1">
    <citation type="journal article" date="2013" name="PLoS Genet.">
        <title>Distinctive expansion of potential virulence genes in the genome of the oomycete fish pathogen Saprolegnia parasitica.</title>
        <authorList>
            <person name="Jiang R.H."/>
            <person name="de Bruijn I."/>
            <person name="Haas B.J."/>
            <person name="Belmonte R."/>
            <person name="Lobach L."/>
            <person name="Christie J."/>
            <person name="van den Ackerveken G."/>
            <person name="Bottin A."/>
            <person name="Bulone V."/>
            <person name="Diaz-Moreno S.M."/>
            <person name="Dumas B."/>
            <person name="Fan L."/>
            <person name="Gaulin E."/>
            <person name="Govers F."/>
            <person name="Grenville-Briggs L.J."/>
            <person name="Horner N.R."/>
            <person name="Levin J.Z."/>
            <person name="Mammella M."/>
            <person name="Meijer H.J."/>
            <person name="Morris P."/>
            <person name="Nusbaum C."/>
            <person name="Oome S."/>
            <person name="Phillips A.J."/>
            <person name="van Rooyen D."/>
            <person name="Rzeszutek E."/>
            <person name="Saraiva M."/>
            <person name="Secombes C.J."/>
            <person name="Seidl M.F."/>
            <person name="Snel B."/>
            <person name="Stassen J.H."/>
            <person name="Sykes S."/>
            <person name="Tripathy S."/>
            <person name="van den Berg H."/>
            <person name="Vega-Arreguin J.C."/>
            <person name="Wawra S."/>
            <person name="Young S.K."/>
            <person name="Zeng Q."/>
            <person name="Dieguez-Uribeondo J."/>
            <person name="Russ C."/>
            <person name="Tyler B.M."/>
            <person name="van West P."/>
        </authorList>
    </citation>
    <scope>NUCLEOTIDE SEQUENCE [LARGE SCALE GENOMIC DNA]</scope>
    <source>
        <strain evidence="1 2">CBS 223.65</strain>
    </source>
</reference>
<proteinExistence type="predicted"/>
<dbReference type="GeneID" id="24142586"/>
<dbReference type="AlphaFoldDB" id="A0A067CLC2"/>
<dbReference type="VEuPathDB" id="FungiDB:SPRG_22203"/>
<evidence type="ECO:0000313" key="1">
    <source>
        <dbReference type="EMBL" id="KDO27341.1"/>
    </source>
</evidence>
<keyword evidence="2" id="KW-1185">Reference proteome</keyword>
<gene>
    <name evidence="1" type="ORF">SPRG_22203</name>
</gene>
<feature type="non-terminal residue" evidence="1">
    <location>
        <position position="137"/>
    </location>
</feature>
<protein>
    <submittedName>
        <fullName evidence="1">Uncharacterized protein</fullName>
    </submittedName>
</protein>
<dbReference type="KEGG" id="spar:SPRG_22203"/>
<dbReference type="OrthoDB" id="10468847at2759"/>
<sequence>KNGAKRAEIAPTRMVAPALERGSTMRLHAGSTKLPSSPVKPHANAARMDKLQSKAVTWAAEVPYVHLESIGACSRSRIHSMHDRLDSDVRVIAHLLKDVLAVLSSQALLYVANECTLLKLNDSDVLHYQDDLVTPES</sequence>
<name>A0A067CLC2_SAPPC</name>
<organism evidence="1 2">
    <name type="scientific">Saprolegnia parasitica (strain CBS 223.65)</name>
    <dbReference type="NCBI Taxonomy" id="695850"/>
    <lineage>
        <taxon>Eukaryota</taxon>
        <taxon>Sar</taxon>
        <taxon>Stramenopiles</taxon>
        <taxon>Oomycota</taxon>
        <taxon>Saprolegniomycetes</taxon>
        <taxon>Saprolegniales</taxon>
        <taxon>Saprolegniaceae</taxon>
        <taxon>Saprolegnia</taxon>
    </lineage>
</organism>
<dbReference type="Proteomes" id="UP000030745">
    <property type="component" value="Unassembled WGS sequence"/>
</dbReference>
<feature type="non-terminal residue" evidence="1">
    <location>
        <position position="1"/>
    </location>
</feature>
<dbReference type="RefSeq" id="XP_012202121.1">
    <property type="nucleotide sequence ID" value="XM_012346731.1"/>
</dbReference>
<dbReference type="EMBL" id="KK583218">
    <property type="protein sequence ID" value="KDO27341.1"/>
    <property type="molecule type" value="Genomic_DNA"/>
</dbReference>
<accession>A0A067CLC2</accession>